<comment type="miscellaneous">
    <text evidence="9">This enzyme catalyzes only one turnover and therefore is not strictly catalytic. According to one definition, an enzyme is a biocatalyst that acts repeatedly and over many reaction cycles.</text>
</comment>
<evidence type="ECO:0000256" key="5">
    <source>
        <dbReference type="ARBA" id="ARBA00022679"/>
    </source>
</evidence>
<dbReference type="Proteomes" id="UP000476934">
    <property type="component" value="Unassembled WGS sequence"/>
</dbReference>
<dbReference type="SUPFAM" id="SSF46767">
    <property type="entry name" value="Methylated DNA-protein cysteine methyltransferase, C-terminal domain"/>
    <property type="match status" value="1"/>
</dbReference>
<reference evidence="12 14" key="1">
    <citation type="submission" date="2014-10" db="EMBL/GenBank/DDBJ databases">
        <title>Draft genome of phytase producing Bacillus ginsengihumi strain M2.11.</title>
        <authorList>
            <person name="Toymentseva A."/>
            <person name="Boulygina E.A."/>
            <person name="Kazakov S.V."/>
            <person name="Kayumov I."/>
            <person name="Suleimanova A.D."/>
            <person name="Mardanova A.M."/>
            <person name="Maria S.N."/>
            <person name="Sergey M.Y."/>
            <person name="Sharipova M.R."/>
        </authorList>
    </citation>
    <scope>NUCLEOTIDE SEQUENCE [LARGE SCALE GENOMIC DNA]</scope>
    <source>
        <strain evidence="12 14">M2.11</strain>
    </source>
</reference>
<evidence type="ECO:0000256" key="8">
    <source>
        <dbReference type="ARBA" id="ARBA00049348"/>
    </source>
</evidence>
<comment type="subcellular location">
    <subcellularLocation>
        <location evidence="9">Cytoplasm</location>
    </subcellularLocation>
</comment>
<dbReference type="EMBL" id="JAAIWK010000002">
    <property type="protein sequence ID" value="NEY18738.1"/>
    <property type="molecule type" value="Genomic_DNA"/>
</dbReference>
<dbReference type="Gene3D" id="1.10.10.10">
    <property type="entry name" value="Winged helix-like DNA-binding domain superfamily/Winged helix DNA-binding domain"/>
    <property type="match status" value="1"/>
</dbReference>
<evidence type="ECO:0000313" key="13">
    <source>
        <dbReference type="EMBL" id="NEY18738.1"/>
    </source>
</evidence>
<name>A0A0A6VBB7_9BACI</name>
<dbReference type="GO" id="GO:0032259">
    <property type="term" value="P:methylation"/>
    <property type="evidence" value="ECO:0007669"/>
    <property type="project" value="UniProtKB-KW"/>
</dbReference>
<evidence type="ECO:0000313" key="12">
    <source>
        <dbReference type="EMBL" id="KHD84866.1"/>
    </source>
</evidence>
<dbReference type="HAMAP" id="MF_00772">
    <property type="entry name" value="OGT"/>
    <property type="match status" value="1"/>
</dbReference>
<dbReference type="RefSeq" id="WP_025731067.1">
    <property type="nucleotide sequence ID" value="NZ_JAAIWK010000002.1"/>
</dbReference>
<dbReference type="SUPFAM" id="SSF53155">
    <property type="entry name" value="Methylated DNA-protein cysteine methyltransferase domain"/>
    <property type="match status" value="1"/>
</dbReference>
<sequence>MAYITMESPIGLLTIVGNSQGITAIHFGQIDLNEQYEPGHPVLQKAVQQLQEYFLKRRKTFDVPIIIEGTPFQKAVWKELQNIPYGETRSYSDIAEAIDREKAVRAIGQANKKNRIPIIIPCHRVIGKNHSLTGYAGNQVDKKATLLEIEGFK</sequence>
<dbReference type="InterPro" id="IPR036217">
    <property type="entry name" value="MethylDNA_cys_MeTrfase_DNAb"/>
</dbReference>
<evidence type="ECO:0000313" key="15">
    <source>
        <dbReference type="Proteomes" id="UP000476934"/>
    </source>
</evidence>
<dbReference type="GO" id="GO:0005737">
    <property type="term" value="C:cytoplasm"/>
    <property type="evidence" value="ECO:0007669"/>
    <property type="project" value="UniProtKB-SubCell"/>
</dbReference>
<dbReference type="EMBL" id="JRUN01000039">
    <property type="protein sequence ID" value="KHD84866.1"/>
    <property type="molecule type" value="Genomic_DNA"/>
</dbReference>
<comment type="function">
    <text evidence="9">Involved in the cellular defense against the biological effects of O6-methylguanine (O6-MeG) and O4-methylthymine (O4-MeT) in DNA. Repairs the methylated nucleobase in DNA by stoichiometrically transferring the methyl group to a cysteine residue in the enzyme. This is a suicide reaction: the enzyme is irreversibly inactivated.</text>
</comment>
<organism evidence="12 14">
    <name type="scientific">Heyndrickxia ginsengihumi</name>
    <dbReference type="NCBI Taxonomy" id="363870"/>
    <lineage>
        <taxon>Bacteria</taxon>
        <taxon>Bacillati</taxon>
        <taxon>Bacillota</taxon>
        <taxon>Bacilli</taxon>
        <taxon>Bacillales</taxon>
        <taxon>Bacillaceae</taxon>
        <taxon>Heyndrickxia</taxon>
    </lineage>
</organism>
<gene>
    <name evidence="13" type="ORF">G4D61_01985</name>
    <name evidence="12" type="ORF">NG54_12715</name>
</gene>
<dbReference type="GO" id="GO:0006307">
    <property type="term" value="P:DNA alkylation repair"/>
    <property type="evidence" value="ECO:0007669"/>
    <property type="project" value="UniProtKB-UniRule"/>
</dbReference>
<dbReference type="STRING" id="363870.NG54_12715"/>
<feature type="domain" description="Methylguanine DNA methyltransferase ribonuclease-like" evidence="11">
    <location>
        <begin position="1"/>
        <end position="65"/>
    </location>
</feature>
<evidence type="ECO:0000256" key="4">
    <source>
        <dbReference type="ARBA" id="ARBA00022603"/>
    </source>
</evidence>
<comment type="similarity">
    <text evidence="2 9">Belongs to the MGMT family.</text>
</comment>
<keyword evidence="3 9" id="KW-0963">Cytoplasm</keyword>
<evidence type="ECO:0000259" key="10">
    <source>
        <dbReference type="Pfam" id="PF01035"/>
    </source>
</evidence>
<dbReference type="InterPro" id="IPR036631">
    <property type="entry name" value="MGMT_N_sf"/>
</dbReference>
<dbReference type="NCBIfam" id="TIGR00589">
    <property type="entry name" value="ogt"/>
    <property type="match status" value="1"/>
</dbReference>
<evidence type="ECO:0000256" key="2">
    <source>
        <dbReference type="ARBA" id="ARBA00008711"/>
    </source>
</evidence>
<evidence type="ECO:0000256" key="6">
    <source>
        <dbReference type="ARBA" id="ARBA00022763"/>
    </source>
</evidence>
<dbReference type="InterPro" id="IPR008332">
    <property type="entry name" value="MethylG_MeTrfase_N"/>
</dbReference>
<dbReference type="PANTHER" id="PTHR10815">
    <property type="entry name" value="METHYLATED-DNA--PROTEIN-CYSTEINE METHYLTRANSFERASE"/>
    <property type="match status" value="1"/>
</dbReference>
<evidence type="ECO:0000259" key="11">
    <source>
        <dbReference type="Pfam" id="PF02870"/>
    </source>
</evidence>
<dbReference type="PANTHER" id="PTHR10815:SF5">
    <property type="entry name" value="METHYLATED-DNA--PROTEIN-CYSTEINE METHYLTRANSFERASE"/>
    <property type="match status" value="1"/>
</dbReference>
<keyword evidence="5 9" id="KW-0808">Transferase</keyword>
<reference evidence="13 15" key="3">
    <citation type="submission" date="2020-03" db="EMBL/GenBank/DDBJ databases">
        <title>Bacillus aquiflavi sp. nov., isolated from yellow water of strong flavor Chinese baijiu in Yibin region of China.</title>
        <authorList>
            <person name="Xie J."/>
        </authorList>
    </citation>
    <scope>NUCLEOTIDE SEQUENCE [LARGE SCALE GENOMIC DNA]</scope>
    <source>
        <strain evidence="13 15">Gsoil 114</strain>
    </source>
</reference>
<dbReference type="InterPro" id="IPR001497">
    <property type="entry name" value="MethylDNA_cys_MeTrfase_AS"/>
</dbReference>
<dbReference type="Pfam" id="PF02870">
    <property type="entry name" value="Methyltransf_1N"/>
    <property type="match status" value="1"/>
</dbReference>
<comment type="catalytic activity">
    <reaction evidence="8 9">
        <text>a 6-O-methyl-2'-deoxyguanosine in DNA + L-cysteinyl-[protein] = S-methyl-L-cysteinyl-[protein] + a 2'-deoxyguanosine in DNA</text>
        <dbReference type="Rhea" id="RHEA:24000"/>
        <dbReference type="Rhea" id="RHEA-COMP:10131"/>
        <dbReference type="Rhea" id="RHEA-COMP:10132"/>
        <dbReference type="Rhea" id="RHEA-COMP:11367"/>
        <dbReference type="Rhea" id="RHEA-COMP:11368"/>
        <dbReference type="ChEBI" id="CHEBI:29950"/>
        <dbReference type="ChEBI" id="CHEBI:82612"/>
        <dbReference type="ChEBI" id="CHEBI:85445"/>
        <dbReference type="ChEBI" id="CHEBI:85448"/>
        <dbReference type="EC" id="2.1.1.63"/>
    </reaction>
</comment>
<keyword evidence="15" id="KW-1185">Reference proteome</keyword>
<evidence type="ECO:0000256" key="9">
    <source>
        <dbReference type="HAMAP-Rule" id="MF_00772"/>
    </source>
</evidence>
<comment type="caution">
    <text evidence="12">The sequence shown here is derived from an EMBL/GenBank/DDBJ whole genome shotgun (WGS) entry which is preliminary data.</text>
</comment>
<dbReference type="FunFam" id="1.10.10.10:FF:000214">
    <property type="entry name" value="Methylated-DNA--protein-cysteine methyltransferase"/>
    <property type="match status" value="1"/>
</dbReference>
<accession>A0A0A6VBB7</accession>
<reference evidence="13 15" key="2">
    <citation type="submission" date="2020-02" db="EMBL/GenBank/DDBJ databases">
        <authorList>
            <person name="Feng H."/>
        </authorList>
    </citation>
    <scope>NUCLEOTIDE SEQUENCE [LARGE SCALE GENOMIC DNA]</scope>
    <source>
        <strain evidence="13 15">Gsoil 114</strain>
    </source>
</reference>
<keyword evidence="4 9" id="KW-0489">Methyltransferase</keyword>
<dbReference type="Gene3D" id="3.30.160.70">
    <property type="entry name" value="Methylated DNA-protein cysteine methyltransferase domain"/>
    <property type="match status" value="1"/>
</dbReference>
<dbReference type="Proteomes" id="UP000030588">
    <property type="component" value="Unassembled WGS sequence"/>
</dbReference>
<dbReference type="PROSITE" id="PS00374">
    <property type="entry name" value="MGMT"/>
    <property type="match status" value="1"/>
</dbReference>
<evidence type="ECO:0000313" key="14">
    <source>
        <dbReference type="Proteomes" id="UP000030588"/>
    </source>
</evidence>
<protein>
    <recommendedName>
        <fullName evidence="9">Methylated-DNA--protein-cysteine methyltransferase</fullName>
        <ecNumber evidence="9">2.1.1.63</ecNumber>
    </recommendedName>
    <alternativeName>
        <fullName evidence="9">6-O-methylguanine-DNA methyltransferase</fullName>
        <shortName evidence="9">MGMT</shortName>
    </alternativeName>
    <alternativeName>
        <fullName evidence="9">O-6-methylguanine-DNA-alkyltransferase</fullName>
    </alternativeName>
</protein>
<dbReference type="OrthoDB" id="9802228at2"/>
<dbReference type="GO" id="GO:0003908">
    <property type="term" value="F:methylated-DNA-[protein]-cysteine S-methyltransferase activity"/>
    <property type="evidence" value="ECO:0007669"/>
    <property type="project" value="UniProtKB-UniRule"/>
</dbReference>
<evidence type="ECO:0000256" key="7">
    <source>
        <dbReference type="ARBA" id="ARBA00023204"/>
    </source>
</evidence>
<dbReference type="AlphaFoldDB" id="A0A0A6VBB7"/>
<evidence type="ECO:0000256" key="1">
    <source>
        <dbReference type="ARBA" id="ARBA00001286"/>
    </source>
</evidence>
<keyword evidence="7 9" id="KW-0234">DNA repair</keyword>
<comment type="catalytic activity">
    <reaction evidence="1 9">
        <text>a 4-O-methyl-thymidine in DNA + L-cysteinyl-[protein] = a thymidine in DNA + S-methyl-L-cysteinyl-[protein]</text>
        <dbReference type="Rhea" id="RHEA:53428"/>
        <dbReference type="Rhea" id="RHEA-COMP:10131"/>
        <dbReference type="Rhea" id="RHEA-COMP:10132"/>
        <dbReference type="Rhea" id="RHEA-COMP:13555"/>
        <dbReference type="Rhea" id="RHEA-COMP:13556"/>
        <dbReference type="ChEBI" id="CHEBI:29950"/>
        <dbReference type="ChEBI" id="CHEBI:82612"/>
        <dbReference type="ChEBI" id="CHEBI:137386"/>
        <dbReference type="ChEBI" id="CHEBI:137387"/>
        <dbReference type="EC" id="2.1.1.63"/>
    </reaction>
</comment>
<proteinExistence type="inferred from homology"/>
<feature type="active site" description="Nucleophile; methyl group acceptor" evidence="9">
    <location>
        <position position="122"/>
    </location>
</feature>
<keyword evidence="6 9" id="KW-0227">DNA damage</keyword>
<dbReference type="CDD" id="cd06445">
    <property type="entry name" value="ATase"/>
    <property type="match status" value="1"/>
</dbReference>
<dbReference type="EC" id="2.1.1.63" evidence="9"/>
<feature type="domain" description="Methylated-DNA-[protein]-cysteine S-methyltransferase DNA binding" evidence="10">
    <location>
        <begin position="71"/>
        <end position="151"/>
    </location>
</feature>
<dbReference type="InterPro" id="IPR014048">
    <property type="entry name" value="MethylDNA_cys_MeTrfase_DNA-bd"/>
</dbReference>
<dbReference type="InterPro" id="IPR023546">
    <property type="entry name" value="MGMT"/>
</dbReference>
<dbReference type="InterPro" id="IPR036388">
    <property type="entry name" value="WH-like_DNA-bd_sf"/>
</dbReference>
<dbReference type="Pfam" id="PF01035">
    <property type="entry name" value="DNA_binding_1"/>
    <property type="match status" value="1"/>
</dbReference>
<evidence type="ECO:0000256" key="3">
    <source>
        <dbReference type="ARBA" id="ARBA00022490"/>
    </source>
</evidence>